<dbReference type="GO" id="GO:0000166">
    <property type="term" value="F:nucleotide binding"/>
    <property type="evidence" value="ECO:0007669"/>
    <property type="project" value="UniProtKB-KW"/>
</dbReference>
<evidence type="ECO:0000313" key="10">
    <source>
        <dbReference type="Proteomes" id="UP000014104"/>
    </source>
</evidence>
<keyword evidence="10" id="KW-1185">Reference proteome</keyword>
<dbReference type="SUPFAM" id="SSF90002">
    <property type="entry name" value="Hypothetical protein YjiA, C-terminal domain"/>
    <property type="match status" value="1"/>
</dbReference>
<dbReference type="GO" id="GO:0005737">
    <property type="term" value="C:cytoplasm"/>
    <property type="evidence" value="ECO:0007669"/>
    <property type="project" value="TreeGrafter"/>
</dbReference>
<dbReference type="Pfam" id="PF07683">
    <property type="entry name" value="CobW_C"/>
    <property type="match status" value="1"/>
</dbReference>
<dbReference type="SMART" id="SM00833">
    <property type="entry name" value="CobW_C"/>
    <property type="match status" value="1"/>
</dbReference>
<dbReference type="EMBL" id="ASWL01000003">
    <property type="protein sequence ID" value="EOU22140.1"/>
    <property type="molecule type" value="Genomic_DNA"/>
</dbReference>
<evidence type="ECO:0000313" key="11">
    <source>
        <dbReference type="Proteomes" id="UP000014107"/>
    </source>
</evidence>
<dbReference type="EMBL" id="AHYV01000030">
    <property type="protein sequence ID" value="EOT42992.1"/>
    <property type="molecule type" value="Genomic_DNA"/>
</dbReference>
<keyword evidence="1" id="KW-0547">Nucleotide-binding</keyword>
<evidence type="ECO:0000313" key="9">
    <source>
        <dbReference type="EMBL" id="EOU22140.1"/>
    </source>
</evidence>
<gene>
    <name evidence="9" type="ORF">I570_02342</name>
    <name evidence="8" type="ORF">OMU_02932</name>
</gene>
<dbReference type="PANTHER" id="PTHR13748">
    <property type="entry name" value="COBW-RELATED"/>
    <property type="match status" value="1"/>
</dbReference>
<dbReference type="Gene3D" id="3.30.1220.10">
    <property type="entry name" value="CobW-like, C-terminal domain"/>
    <property type="match status" value="1"/>
</dbReference>
<evidence type="ECO:0000256" key="2">
    <source>
        <dbReference type="ARBA" id="ARBA00022801"/>
    </source>
</evidence>
<evidence type="ECO:0000313" key="8">
    <source>
        <dbReference type="EMBL" id="EOT42992.1"/>
    </source>
</evidence>
<feature type="compositionally biased region" description="Basic and acidic residues" evidence="6">
    <location>
        <begin position="234"/>
        <end position="246"/>
    </location>
</feature>
<keyword evidence="2" id="KW-0378">Hydrolase</keyword>
<organism evidence="9 11">
    <name type="scientific">Enterococcus avium ATCC 14025</name>
    <dbReference type="NCBI Taxonomy" id="1140002"/>
    <lineage>
        <taxon>Bacteria</taxon>
        <taxon>Bacillati</taxon>
        <taxon>Bacillota</taxon>
        <taxon>Bacilli</taxon>
        <taxon>Lactobacillales</taxon>
        <taxon>Enterococcaceae</taxon>
        <taxon>Enterococcus</taxon>
    </lineage>
</organism>
<evidence type="ECO:0000256" key="1">
    <source>
        <dbReference type="ARBA" id="ARBA00022741"/>
    </source>
</evidence>
<comment type="similarity">
    <text evidence="4">Belongs to the SIMIBI class G3E GTPase family. ZNG1 subfamily.</text>
</comment>
<evidence type="ECO:0000256" key="3">
    <source>
        <dbReference type="ARBA" id="ARBA00023186"/>
    </source>
</evidence>
<dbReference type="AlphaFoldDB" id="A0AAV3J0Q0"/>
<evidence type="ECO:0000259" key="7">
    <source>
        <dbReference type="SMART" id="SM00833"/>
    </source>
</evidence>
<dbReference type="Proteomes" id="UP000014104">
    <property type="component" value="Unassembled WGS sequence"/>
</dbReference>
<accession>A0AAV3J0Q0</accession>
<dbReference type="Gene3D" id="3.40.50.300">
    <property type="entry name" value="P-loop containing nucleotide triphosphate hydrolases"/>
    <property type="match status" value="1"/>
</dbReference>
<dbReference type="InterPro" id="IPR027417">
    <property type="entry name" value="P-loop_NTPase"/>
</dbReference>
<sequence length="363" mass="40807">MSLIPITVLTGFLGSGKTTLLNKLMKDTRDENVVIIVNEYGDVGIDHQLVLTNEQEKIFQMNNGCMCCVLREDLIDMFLAILQVAEKGSAPIDRIIIETSGLAEPSPIAQTIIRTPLLNEHFVVDSLITLVDAKNGLYQLENYNEAVEQVGFADKIFLTKTDLTDTREVNRLKKVLNKINSLVDTDVLNMNTVTYEDIVGLDLFDRSISGAKNVNVDIDHMINNHTINNHQQSGHHDHDRHHEGHGHGSHHHIHTDVDTCVITSNSPLPEEQVGSWLRLLIFQYGMDLMRYKGILSIEGQPCQIVLQGVNMVYKLEEGQAWKGSPETKIVLIGKNLPQKEITDMLLVDSKKSISDHQLRNSYE</sequence>
<protein>
    <recommendedName>
        <fullName evidence="7">CobW C-terminal domain-containing protein</fullName>
    </recommendedName>
</protein>
<dbReference type="PANTHER" id="PTHR13748:SF62">
    <property type="entry name" value="COBW DOMAIN-CONTAINING PROTEIN"/>
    <property type="match status" value="1"/>
</dbReference>
<evidence type="ECO:0000256" key="5">
    <source>
        <dbReference type="ARBA" id="ARBA00049117"/>
    </source>
</evidence>
<dbReference type="InterPro" id="IPR003495">
    <property type="entry name" value="CobW/HypB/UreG_nucleotide-bd"/>
</dbReference>
<comment type="catalytic activity">
    <reaction evidence="5">
        <text>GTP + H2O = GDP + phosphate + H(+)</text>
        <dbReference type="Rhea" id="RHEA:19669"/>
        <dbReference type="ChEBI" id="CHEBI:15377"/>
        <dbReference type="ChEBI" id="CHEBI:15378"/>
        <dbReference type="ChEBI" id="CHEBI:37565"/>
        <dbReference type="ChEBI" id="CHEBI:43474"/>
        <dbReference type="ChEBI" id="CHEBI:58189"/>
    </reaction>
    <physiologicalReaction direction="left-to-right" evidence="5">
        <dbReference type="Rhea" id="RHEA:19670"/>
    </physiologicalReaction>
</comment>
<dbReference type="InterPro" id="IPR036627">
    <property type="entry name" value="CobW-likC_sf"/>
</dbReference>
<dbReference type="InterPro" id="IPR051316">
    <property type="entry name" value="Zinc-reg_GTPase_activator"/>
</dbReference>
<reference evidence="8 10" key="1">
    <citation type="submission" date="2013-03" db="EMBL/GenBank/DDBJ databases">
        <title>The Genome Sequence of Enterococcus avium ATCC_14025 (Illumina only assembly).</title>
        <authorList>
            <consortium name="The Broad Institute Genomics Platform"/>
            <consortium name="The Broad Institute Genome Sequencing Center for Infectious Disease"/>
            <person name="Earl A."/>
            <person name="Russ C."/>
            <person name="Gilmore M."/>
            <person name="Surin D."/>
            <person name="Walker B."/>
            <person name="Young S."/>
            <person name="Zeng Q."/>
            <person name="Gargeya S."/>
            <person name="Fitzgerald M."/>
            <person name="Haas B."/>
            <person name="Abouelleil A."/>
            <person name="Allen A.W."/>
            <person name="Alvarado L."/>
            <person name="Arachchi H.M."/>
            <person name="Berlin A.M."/>
            <person name="Chapman S.B."/>
            <person name="Gainer-Dewar J."/>
            <person name="Goldberg J."/>
            <person name="Griggs A."/>
            <person name="Gujja S."/>
            <person name="Hansen M."/>
            <person name="Howarth C."/>
            <person name="Imamovic A."/>
            <person name="Ireland A."/>
            <person name="Larimer J."/>
            <person name="McCowan C."/>
            <person name="Murphy C."/>
            <person name="Pearson M."/>
            <person name="Poon T.W."/>
            <person name="Priest M."/>
            <person name="Roberts A."/>
            <person name="Saif S."/>
            <person name="Shea T."/>
            <person name="Sisk P."/>
            <person name="Sykes S."/>
            <person name="Wortman J."/>
            <person name="Nusbaum C."/>
            <person name="Birren B."/>
        </authorList>
    </citation>
    <scope>NUCLEOTIDE SEQUENCE [LARGE SCALE GENOMIC DNA]</scope>
    <source>
        <strain evidence="8 10">ATCC 14025</strain>
    </source>
</reference>
<reference evidence="9 11" key="2">
    <citation type="submission" date="2013-03" db="EMBL/GenBank/DDBJ databases">
        <title>The Genome Sequence of Enterococcus avium ATCC_14025 (PacBio/Illumina hybrid assembly).</title>
        <authorList>
            <consortium name="The Broad Institute Genomics Platform"/>
            <consortium name="The Broad Institute Genome Sequencing Center for Infectious Disease"/>
            <person name="Earl A."/>
            <person name="Russ C."/>
            <person name="Gilmore M."/>
            <person name="Surin D."/>
            <person name="Walker B."/>
            <person name="Young S."/>
            <person name="Zeng Q."/>
            <person name="Gargeya S."/>
            <person name="Fitzgerald M."/>
            <person name="Haas B."/>
            <person name="Abouelleil A."/>
            <person name="Allen A.W."/>
            <person name="Alvarado L."/>
            <person name="Arachchi H.M."/>
            <person name="Berlin A.M."/>
            <person name="Chapman S.B."/>
            <person name="Gainer-Dewar J."/>
            <person name="Goldberg J."/>
            <person name="Griggs A."/>
            <person name="Gujja S."/>
            <person name="Hansen M."/>
            <person name="Howarth C."/>
            <person name="Imamovic A."/>
            <person name="Ireland A."/>
            <person name="Larimer J."/>
            <person name="McCowan C."/>
            <person name="Murphy C."/>
            <person name="Pearson M."/>
            <person name="Poon T.W."/>
            <person name="Priest M."/>
            <person name="Roberts A."/>
            <person name="Saif S."/>
            <person name="Shea T."/>
            <person name="Sisk P."/>
            <person name="Sykes S."/>
            <person name="Wortman J."/>
            <person name="Nusbaum C."/>
            <person name="Birren B."/>
        </authorList>
    </citation>
    <scope>NUCLEOTIDE SEQUENCE [LARGE SCALE GENOMIC DNA]</scope>
    <source>
        <strain evidence="9 11">ATCC 14025</strain>
    </source>
</reference>
<dbReference type="SUPFAM" id="SSF52540">
    <property type="entry name" value="P-loop containing nucleoside triphosphate hydrolases"/>
    <property type="match status" value="1"/>
</dbReference>
<dbReference type="RefSeq" id="WP_016180765.1">
    <property type="nucleotide sequence ID" value="NZ_KE136364.1"/>
</dbReference>
<comment type="caution">
    <text evidence="9">The sequence shown here is derived from an EMBL/GenBank/DDBJ whole genome shotgun (WGS) entry which is preliminary data.</text>
</comment>
<proteinExistence type="inferred from homology"/>
<keyword evidence="3" id="KW-0143">Chaperone</keyword>
<evidence type="ECO:0000256" key="4">
    <source>
        <dbReference type="ARBA" id="ARBA00034320"/>
    </source>
</evidence>
<feature type="domain" description="CobW C-terminal" evidence="7">
    <location>
        <begin position="257"/>
        <end position="349"/>
    </location>
</feature>
<evidence type="ECO:0000256" key="6">
    <source>
        <dbReference type="SAM" id="MobiDB-lite"/>
    </source>
</evidence>
<dbReference type="InterPro" id="IPR011629">
    <property type="entry name" value="CobW-like_C"/>
</dbReference>
<dbReference type="GO" id="GO:0016787">
    <property type="term" value="F:hydrolase activity"/>
    <property type="evidence" value="ECO:0007669"/>
    <property type="project" value="UniProtKB-KW"/>
</dbReference>
<dbReference type="Pfam" id="PF02492">
    <property type="entry name" value="cobW"/>
    <property type="match status" value="1"/>
</dbReference>
<dbReference type="CDD" id="cd03112">
    <property type="entry name" value="CobW-like"/>
    <property type="match status" value="1"/>
</dbReference>
<dbReference type="Proteomes" id="UP000014107">
    <property type="component" value="Unassembled WGS sequence"/>
</dbReference>
<feature type="region of interest" description="Disordered" evidence="6">
    <location>
        <begin position="227"/>
        <end position="253"/>
    </location>
</feature>
<name>A0AAV3J0Q0_ENTAV</name>